<dbReference type="CDD" id="cd21173">
    <property type="entry name" value="NucC-like"/>
    <property type="match status" value="1"/>
</dbReference>
<name>A0ABX1HHW1_9BACT</name>
<protein>
    <recommendedName>
        <fullName evidence="1">DUF6602 domain-containing protein</fullName>
    </recommendedName>
</protein>
<dbReference type="RefSeq" id="WP_168673073.1">
    <property type="nucleotide sequence ID" value="NZ_JAAVTK010000005.1"/>
</dbReference>
<accession>A0ABX1HHW1</accession>
<evidence type="ECO:0000313" key="3">
    <source>
        <dbReference type="Proteomes" id="UP000717634"/>
    </source>
</evidence>
<proteinExistence type="predicted"/>
<dbReference type="Pfam" id="PF20247">
    <property type="entry name" value="DUF6602"/>
    <property type="match status" value="1"/>
</dbReference>
<sequence>MKSATRQMAEEYDRIQKRAAEDPGTAGDQGEENWATLLRNWLPHTFHIVTKGRILSYKGIAGPQIDILILQPEYPTHLLDKKLYLAGGVVAAFECKVTLKAHHITEFTKHSKEIKEHIFEETGTPYKELQGKIIYGLLAHSHSWKGIKSNPVDNITNQIYNTNLTYINHPKQMPDLICVADLAFWNGFKSVDYMSKAVATSPGYFTINQHDYHASTGYFCFASSTLENQKFKEFITPIGMLISALFGKISWQYPSLKNLAEYFLQSLNKGIGNGMARKWEASIYSDNLKRKLESGQYLSNDTWDEWSKFII</sequence>
<feature type="domain" description="DUF6602" evidence="1">
    <location>
        <begin position="17"/>
        <end position="116"/>
    </location>
</feature>
<keyword evidence="3" id="KW-1185">Reference proteome</keyword>
<dbReference type="Proteomes" id="UP000717634">
    <property type="component" value="Unassembled WGS sequence"/>
</dbReference>
<gene>
    <name evidence="2" type="ORF">HBN54_002038</name>
</gene>
<comment type="caution">
    <text evidence="2">The sequence shown here is derived from an EMBL/GenBank/DDBJ whole genome shotgun (WGS) entry which is preliminary data.</text>
</comment>
<dbReference type="EMBL" id="JAAVTK010000005">
    <property type="protein sequence ID" value="NKI89440.1"/>
    <property type="molecule type" value="Genomic_DNA"/>
</dbReference>
<evidence type="ECO:0000259" key="1">
    <source>
        <dbReference type="Pfam" id="PF20247"/>
    </source>
</evidence>
<organism evidence="2 3">
    <name type="scientific">Hymenobacter artigasi</name>
    <dbReference type="NCBI Taxonomy" id="2719616"/>
    <lineage>
        <taxon>Bacteria</taxon>
        <taxon>Pseudomonadati</taxon>
        <taxon>Bacteroidota</taxon>
        <taxon>Cytophagia</taxon>
        <taxon>Cytophagales</taxon>
        <taxon>Hymenobacteraceae</taxon>
        <taxon>Hymenobacter</taxon>
    </lineage>
</organism>
<reference evidence="2 3" key="1">
    <citation type="submission" date="2020-03" db="EMBL/GenBank/DDBJ databases">
        <title>Genomic Encyclopedia of Type Strains, Phase IV (KMG-V): Genome sequencing to study the core and pangenomes of soil and plant-associated prokaryotes.</title>
        <authorList>
            <person name="Whitman W."/>
        </authorList>
    </citation>
    <scope>NUCLEOTIDE SEQUENCE [LARGE SCALE GENOMIC DNA]</scope>
    <source>
        <strain evidence="2 3">1B</strain>
    </source>
</reference>
<dbReference type="InterPro" id="IPR046537">
    <property type="entry name" value="DUF6602"/>
</dbReference>
<evidence type="ECO:0000313" key="2">
    <source>
        <dbReference type="EMBL" id="NKI89440.1"/>
    </source>
</evidence>